<comment type="similarity">
    <text evidence="1">Belongs to the asaB hydroxylase/desaturase family.</text>
</comment>
<feature type="region of interest" description="Disordered" evidence="2">
    <location>
        <begin position="68"/>
        <end position="88"/>
    </location>
</feature>
<dbReference type="KEGG" id="clup:CLUP02_09434"/>
<evidence type="ECO:0000313" key="3">
    <source>
        <dbReference type="EMBL" id="UQC83938.1"/>
    </source>
</evidence>
<evidence type="ECO:0000256" key="1">
    <source>
        <dbReference type="ARBA" id="ARBA00023604"/>
    </source>
</evidence>
<dbReference type="RefSeq" id="XP_049145556.1">
    <property type="nucleotide sequence ID" value="XM_049288412.1"/>
</dbReference>
<accession>A0A9Q8SUY6</accession>
<name>A0A9Q8SUY6_9PEZI</name>
<gene>
    <name evidence="3" type="ORF">CLUP02_09434</name>
</gene>
<organism evidence="3 4">
    <name type="scientific">Colletotrichum lupini</name>
    <dbReference type="NCBI Taxonomy" id="145971"/>
    <lineage>
        <taxon>Eukaryota</taxon>
        <taxon>Fungi</taxon>
        <taxon>Dikarya</taxon>
        <taxon>Ascomycota</taxon>
        <taxon>Pezizomycotina</taxon>
        <taxon>Sordariomycetes</taxon>
        <taxon>Hypocreomycetidae</taxon>
        <taxon>Glomerellales</taxon>
        <taxon>Glomerellaceae</taxon>
        <taxon>Colletotrichum</taxon>
        <taxon>Colletotrichum acutatum species complex</taxon>
    </lineage>
</organism>
<dbReference type="PANTHER" id="PTHR34598:SF3">
    <property type="entry name" value="OXIDOREDUCTASE AN1597"/>
    <property type="match status" value="1"/>
</dbReference>
<evidence type="ECO:0000313" key="4">
    <source>
        <dbReference type="Proteomes" id="UP000830671"/>
    </source>
</evidence>
<feature type="compositionally biased region" description="Basic and acidic residues" evidence="2">
    <location>
        <begin position="76"/>
        <end position="88"/>
    </location>
</feature>
<dbReference type="NCBIfam" id="NF041278">
    <property type="entry name" value="CmcJ_NvfI_EfuI"/>
    <property type="match status" value="1"/>
</dbReference>
<dbReference type="Proteomes" id="UP000830671">
    <property type="component" value="Chromosome 5"/>
</dbReference>
<proteinExistence type="inferred from homology"/>
<dbReference type="GeneID" id="73343422"/>
<protein>
    <submittedName>
        <fullName evidence="3">Uncharacterized protein</fullName>
    </submittedName>
</protein>
<reference evidence="3" key="1">
    <citation type="journal article" date="2021" name="Mol. Plant Microbe Interact.">
        <title>Complete Genome Sequence of the Plant-Pathogenic Fungus Colletotrichum lupini.</title>
        <authorList>
            <person name="Baroncelli R."/>
            <person name="Pensec F."/>
            <person name="Da Lio D."/>
            <person name="Boufleur T."/>
            <person name="Vicente I."/>
            <person name="Sarrocco S."/>
            <person name="Picot A."/>
            <person name="Baraldi E."/>
            <person name="Sukno S."/>
            <person name="Thon M."/>
            <person name="Le Floch G."/>
        </authorList>
    </citation>
    <scope>NUCLEOTIDE SEQUENCE</scope>
    <source>
        <strain evidence="3">IMI 504893</strain>
    </source>
</reference>
<dbReference type="EMBL" id="CP019477">
    <property type="protein sequence ID" value="UQC83938.1"/>
    <property type="molecule type" value="Genomic_DNA"/>
</dbReference>
<dbReference type="GO" id="GO:0016491">
    <property type="term" value="F:oxidoreductase activity"/>
    <property type="evidence" value="ECO:0007669"/>
    <property type="project" value="InterPro"/>
</dbReference>
<dbReference type="AlphaFoldDB" id="A0A9Q8SUY6"/>
<keyword evidence="4" id="KW-1185">Reference proteome</keyword>
<dbReference type="PANTHER" id="PTHR34598">
    <property type="entry name" value="BLL6449 PROTEIN"/>
    <property type="match status" value="1"/>
</dbReference>
<evidence type="ECO:0000256" key="2">
    <source>
        <dbReference type="SAM" id="MobiDB-lite"/>
    </source>
</evidence>
<dbReference type="InterPro" id="IPR044053">
    <property type="entry name" value="AsaB-like"/>
</dbReference>
<sequence length="321" mass="36498">MGVISSLSLSILEPIGAGLWSHHVVRLRLIINPQIAHDWTNIAWSFAAPFELPVLLVLMYPYDSRLGSPQRTKRHGANDLRESNQRRKGVEATLNYHKDNEDGSPPHPTYVDRPETYDRPFESHSMTISDLTGDEEEFSLDINGFQIHHSWSTEKQFQDDDQIRSSYYAEVEELLKAVYLAQQHKDEQLVDPCKEFILTNLTRPLFPGFLTTSQMMPISCSKVEYKSSTFGGPSKQFNETHSPLQTPGETYAVRHSNAHKWYYKDGLTPNEVILIKCFDSKTDGRARRVPHTAFVDPTASSDAPPRESIEAALIPKQTNQI</sequence>